<dbReference type="PANTHER" id="PTHR34614">
    <property type="match status" value="1"/>
</dbReference>
<feature type="domain" description="Transposase IS4-like" evidence="2">
    <location>
        <begin position="195"/>
        <end position="466"/>
    </location>
</feature>
<evidence type="ECO:0000256" key="1">
    <source>
        <dbReference type="SAM" id="MobiDB-lite"/>
    </source>
</evidence>
<organism evidence="3">
    <name type="scientific">marine sediment metagenome</name>
    <dbReference type="NCBI Taxonomy" id="412755"/>
    <lineage>
        <taxon>unclassified sequences</taxon>
        <taxon>metagenomes</taxon>
        <taxon>ecological metagenomes</taxon>
    </lineage>
</organism>
<evidence type="ECO:0000313" key="3">
    <source>
        <dbReference type="EMBL" id="KKM88860.1"/>
    </source>
</evidence>
<dbReference type="SUPFAM" id="SSF53098">
    <property type="entry name" value="Ribonuclease H-like"/>
    <property type="match status" value="1"/>
</dbReference>
<dbReference type="GO" id="GO:0006313">
    <property type="term" value="P:DNA transposition"/>
    <property type="evidence" value="ECO:0007669"/>
    <property type="project" value="InterPro"/>
</dbReference>
<gene>
    <name evidence="3" type="ORF">LCGC14_1254500</name>
</gene>
<name>A0A0F9NJ53_9ZZZZ</name>
<feature type="compositionally biased region" description="Basic and acidic residues" evidence="1">
    <location>
        <begin position="490"/>
        <end position="502"/>
    </location>
</feature>
<dbReference type="InterPro" id="IPR012337">
    <property type="entry name" value="RNaseH-like_sf"/>
</dbReference>
<dbReference type="Pfam" id="PF01609">
    <property type="entry name" value="DDE_Tnp_1"/>
    <property type="match status" value="1"/>
</dbReference>
<evidence type="ECO:0000259" key="2">
    <source>
        <dbReference type="Pfam" id="PF01609"/>
    </source>
</evidence>
<dbReference type="InterPro" id="IPR047654">
    <property type="entry name" value="IS1634_transpos"/>
</dbReference>
<dbReference type="GO" id="GO:0003677">
    <property type="term" value="F:DNA binding"/>
    <property type="evidence" value="ECO:0007669"/>
    <property type="project" value="InterPro"/>
</dbReference>
<dbReference type="EMBL" id="LAZR01006904">
    <property type="protein sequence ID" value="KKM88860.1"/>
    <property type="molecule type" value="Genomic_DNA"/>
</dbReference>
<dbReference type="GO" id="GO:0004803">
    <property type="term" value="F:transposase activity"/>
    <property type="evidence" value="ECO:0007669"/>
    <property type="project" value="InterPro"/>
</dbReference>
<feature type="region of interest" description="Disordered" evidence="1">
    <location>
        <begin position="490"/>
        <end position="510"/>
    </location>
</feature>
<comment type="caution">
    <text evidence="3">The sequence shown here is derived from an EMBL/GenBank/DDBJ whole genome shotgun (WGS) entry which is preliminary data.</text>
</comment>
<protein>
    <recommendedName>
        <fullName evidence="2">Transposase IS4-like domain-containing protein</fullName>
    </recommendedName>
</protein>
<dbReference type="NCBIfam" id="NF033559">
    <property type="entry name" value="transpos_IS1634"/>
    <property type="match status" value="1"/>
</dbReference>
<sequence>MYVDIVPNRNSPPAILLRECWRDGNKTRKKTVANISNWPAEKVESLRRVLRGETLIPAEQAFIIEQSLPHGHVEAVLGTLRKIGLEKMIASRRSPERDLVVAMIVEQILHHDSKLADTRNWHSTSLAEELGVEDADENDLYHALDWLLERQDRIENKLAKLYFAEGSYAFYDVTSSYYEGQKCPLARMGNSKDKKKGLPVIVYGTLAEQEGRPVSVDVYPGGTGDSKTLADQVSKLRQRFGLNRIVLVGDRGMITQTQIEYLEKFPGLGWISALRSASICQLLEKGYLSISLFDTQNIAEICWPKYPNERFIACFNPLLAEERSRKRKELLEATEAGLIKIKREVNRRTKQPLKESEIGLKVGKVINRFKVAKHFDLTIEDNKLEWMRLEGKIQQEEELDGIYIIRTSEPEESISAGDTVRQYKNLSRIEHIYRTVKGLDILIRPIRHRTEEHVRAHIFLCMLAYNVEWHMRKALAPLLFEDEEVDSLRKTRDPVAKAEPSKSAKRKKATRVTSDGFPVHSFRTLLLALGTRCKNRCRLKGGGPETTFVQLTEVDALQRRAFEQLGLMHPVG</sequence>
<accession>A0A0F9NJ53</accession>
<dbReference type="AlphaFoldDB" id="A0A0F9NJ53"/>
<proteinExistence type="predicted"/>
<reference evidence="3" key="1">
    <citation type="journal article" date="2015" name="Nature">
        <title>Complex archaea that bridge the gap between prokaryotes and eukaryotes.</title>
        <authorList>
            <person name="Spang A."/>
            <person name="Saw J.H."/>
            <person name="Jorgensen S.L."/>
            <person name="Zaremba-Niedzwiedzka K."/>
            <person name="Martijn J."/>
            <person name="Lind A.E."/>
            <person name="van Eijk R."/>
            <person name="Schleper C."/>
            <person name="Guy L."/>
            <person name="Ettema T.J."/>
        </authorList>
    </citation>
    <scope>NUCLEOTIDE SEQUENCE</scope>
</reference>
<dbReference type="PANTHER" id="PTHR34614:SF2">
    <property type="entry name" value="TRANSPOSASE IS4-LIKE DOMAIN-CONTAINING PROTEIN"/>
    <property type="match status" value="1"/>
</dbReference>
<dbReference type="InterPro" id="IPR002559">
    <property type="entry name" value="Transposase_11"/>
</dbReference>